<reference evidence="2" key="2">
    <citation type="submission" date="2022-06" db="UniProtKB">
        <authorList>
            <consortium name="EnsemblMetazoa"/>
        </authorList>
    </citation>
    <scope>IDENTIFICATION</scope>
    <source>
        <strain evidence="2">PS312</strain>
    </source>
</reference>
<evidence type="ECO:0000313" key="3">
    <source>
        <dbReference type="Proteomes" id="UP000005239"/>
    </source>
</evidence>
<dbReference type="AlphaFoldDB" id="A0A2A6C4I5"/>
<accession>A0A8R1YVZ1</accession>
<name>A0A2A6C4I5_PRIPA</name>
<gene>
    <name evidence="2" type="primary">WBGene00279086</name>
</gene>
<dbReference type="EnsemblMetazoa" id="PPA40717.1">
    <property type="protein sequence ID" value="PPA40717.1"/>
    <property type="gene ID" value="WBGene00279086"/>
</dbReference>
<dbReference type="Proteomes" id="UP000005239">
    <property type="component" value="Unassembled WGS sequence"/>
</dbReference>
<feature type="compositionally biased region" description="Basic and acidic residues" evidence="1">
    <location>
        <begin position="117"/>
        <end position="128"/>
    </location>
</feature>
<proteinExistence type="predicted"/>
<sequence>LESNSWRFADSIFLYGLFQLDSTRSESPSKPDWSPCDGIQACISRSKIDFRVWRAQAHGRLQHTPGFFFDLQWDSICVQLRQQSYREPREQDSFSSHCDCDKERRPIHWPETPQNDILKEERPSDTPS</sequence>
<protein>
    <submittedName>
        <fullName evidence="2">Uncharacterized protein</fullName>
    </submittedName>
</protein>
<feature type="compositionally biased region" description="Basic and acidic residues" evidence="1">
    <location>
        <begin position="85"/>
        <end position="108"/>
    </location>
</feature>
<reference evidence="3" key="1">
    <citation type="journal article" date="2008" name="Nat. Genet.">
        <title>The Pristionchus pacificus genome provides a unique perspective on nematode lifestyle and parasitism.</title>
        <authorList>
            <person name="Dieterich C."/>
            <person name="Clifton S.W."/>
            <person name="Schuster L.N."/>
            <person name="Chinwalla A."/>
            <person name="Delehaunty K."/>
            <person name="Dinkelacker I."/>
            <person name="Fulton L."/>
            <person name="Fulton R."/>
            <person name="Godfrey J."/>
            <person name="Minx P."/>
            <person name="Mitreva M."/>
            <person name="Roeseler W."/>
            <person name="Tian H."/>
            <person name="Witte H."/>
            <person name="Yang S.P."/>
            <person name="Wilson R.K."/>
            <person name="Sommer R.J."/>
        </authorList>
    </citation>
    <scope>NUCLEOTIDE SEQUENCE [LARGE SCALE GENOMIC DNA]</scope>
    <source>
        <strain evidence="3">PS312</strain>
    </source>
</reference>
<organism evidence="2 3">
    <name type="scientific">Pristionchus pacificus</name>
    <name type="common">Parasitic nematode worm</name>
    <dbReference type="NCBI Taxonomy" id="54126"/>
    <lineage>
        <taxon>Eukaryota</taxon>
        <taxon>Metazoa</taxon>
        <taxon>Ecdysozoa</taxon>
        <taxon>Nematoda</taxon>
        <taxon>Chromadorea</taxon>
        <taxon>Rhabditida</taxon>
        <taxon>Rhabditina</taxon>
        <taxon>Diplogasteromorpha</taxon>
        <taxon>Diplogasteroidea</taxon>
        <taxon>Neodiplogasteridae</taxon>
        <taxon>Pristionchus</taxon>
    </lineage>
</organism>
<evidence type="ECO:0000313" key="2">
    <source>
        <dbReference type="EnsemblMetazoa" id="PPA40717.1"/>
    </source>
</evidence>
<feature type="region of interest" description="Disordered" evidence="1">
    <location>
        <begin position="85"/>
        <end position="128"/>
    </location>
</feature>
<accession>A0A2A6C4I5</accession>
<keyword evidence="3" id="KW-1185">Reference proteome</keyword>
<evidence type="ECO:0000256" key="1">
    <source>
        <dbReference type="SAM" id="MobiDB-lite"/>
    </source>
</evidence>